<dbReference type="InterPro" id="IPR006201">
    <property type="entry name" value="Neur_channel"/>
</dbReference>
<dbReference type="Pfam" id="PF02932">
    <property type="entry name" value="Neur_chan_memb"/>
    <property type="match status" value="1"/>
</dbReference>
<keyword evidence="5 17" id="KW-1133">Transmembrane helix</keyword>
<keyword evidence="4" id="KW-0732">Signal</keyword>
<evidence type="ECO:0000256" key="7">
    <source>
        <dbReference type="ARBA" id="ARBA00023065"/>
    </source>
</evidence>
<feature type="domain" description="Neurotransmitter-gated ion-channel transmembrane" evidence="19">
    <location>
        <begin position="244"/>
        <end position="338"/>
    </location>
</feature>
<evidence type="ECO:0000256" key="9">
    <source>
        <dbReference type="ARBA" id="ARBA00023157"/>
    </source>
</evidence>
<dbReference type="PANTHER" id="PTHR18945">
    <property type="entry name" value="NEUROTRANSMITTER GATED ION CHANNEL"/>
    <property type="match status" value="1"/>
</dbReference>
<evidence type="ECO:0000313" key="21">
    <source>
        <dbReference type="Proteomes" id="UP000529728"/>
    </source>
</evidence>
<keyword evidence="12" id="KW-0868">Chloride</keyword>
<protein>
    <submittedName>
        <fullName evidence="20">GBRG4 protein</fullName>
    </submittedName>
</protein>
<dbReference type="OrthoDB" id="203862at2759"/>
<keyword evidence="2" id="KW-1003">Cell membrane</keyword>
<dbReference type="InterPro" id="IPR005437">
    <property type="entry name" value="GABRG-1/4"/>
</dbReference>
<comment type="caution">
    <text evidence="20">The sequence shown here is derived from an EMBL/GenBank/DDBJ whole genome shotgun (WGS) entry which is preliminary data.</text>
</comment>
<evidence type="ECO:0000256" key="10">
    <source>
        <dbReference type="ARBA" id="ARBA00023173"/>
    </source>
</evidence>
<dbReference type="InterPro" id="IPR018000">
    <property type="entry name" value="Neurotransmitter_ion_chnl_CS"/>
</dbReference>
<feature type="transmembrane region" description="Helical" evidence="17">
    <location>
        <begin position="417"/>
        <end position="436"/>
    </location>
</feature>
<keyword evidence="7 17" id="KW-0406">Ion transport</keyword>
<evidence type="ECO:0000259" key="19">
    <source>
        <dbReference type="Pfam" id="PF02932"/>
    </source>
</evidence>
<dbReference type="GO" id="GO:0045211">
    <property type="term" value="C:postsynaptic membrane"/>
    <property type="evidence" value="ECO:0007669"/>
    <property type="project" value="UniProtKB-SubCell"/>
</dbReference>
<dbReference type="Gene3D" id="2.70.170.10">
    <property type="entry name" value="Neurotransmitter-gated ion-channel ligand-binding domain"/>
    <property type="match status" value="1"/>
</dbReference>
<dbReference type="PROSITE" id="PS00236">
    <property type="entry name" value="NEUROTR_ION_CHANNEL"/>
    <property type="match status" value="1"/>
</dbReference>
<dbReference type="FunFam" id="2.70.170.10:FF:000003">
    <property type="entry name" value="Putative gamma-aminobutyric acid receptor subunit gamma-2"/>
    <property type="match status" value="1"/>
</dbReference>
<keyword evidence="14 17" id="KW-0407">Ion channel</keyword>
<evidence type="ECO:0000256" key="5">
    <source>
        <dbReference type="ARBA" id="ARBA00022989"/>
    </source>
</evidence>
<keyword evidence="9 16" id="KW-1015">Disulfide bond</keyword>
<keyword evidence="1 17" id="KW-0813">Transport</keyword>
<keyword evidence="11" id="KW-0325">Glycoprotein</keyword>
<dbReference type="Gene3D" id="1.20.58.390">
    <property type="entry name" value="Neurotransmitter-gated ion-channel transmembrane domain"/>
    <property type="match status" value="1"/>
</dbReference>
<feature type="transmembrane region" description="Helical" evidence="17">
    <location>
        <begin position="302"/>
        <end position="325"/>
    </location>
</feature>
<dbReference type="GO" id="GO:0007214">
    <property type="term" value="P:gamma-aminobutyric acid signaling pathway"/>
    <property type="evidence" value="ECO:0007669"/>
    <property type="project" value="InterPro"/>
</dbReference>
<evidence type="ECO:0000256" key="12">
    <source>
        <dbReference type="ARBA" id="ARBA00023214"/>
    </source>
</evidence>
<keyword evidence="13" id="KW-0628">Postsynaptic cell membrane</keyword>
<dbReference type="InterPro" id="IPR038050">
    <property type="entry name" value="Neuro_actylchol_rec"/>
</dbReference>
<dbReference type="Pfam" id="PF02931">
    <property type="entry name" value="Neur_chan_LBD"/>
    <property type="match status" value="1"/>
</dbReference>
<dbReference type="GO" id="GO:0005230">
    <property type="term" value="F:extracellular ligand-gated monoatomic ion channel activity"/>
    <property type="evidence" value="ECO:0007669"/>
    <property type="project" value="InterPro"/>
</dbReference>
<dbReference type="InterPro" id="IPR006202">
    <property type="entry name" value="Neur_chan_lig-bd"/>
</dbReference>
<dbReference type="AlphaFoldDB" id="A0A7K4XUI4"/>
<dbReference type="GO" id="GO:0004890">
    <property type="term" value="F:GABA-A receptor activity"/>
    <property type="evidence" value="ECO:0007669"/>
    <property type="project" value="InterPro"/>
</dbReference>
<evidence type="ECO:0000313" key="20">
    <source>
        <dbReference type="EMBL" id="NWR50609.1"/>
    </source>
</evidence>
<reference evidence="20 21" key="1">
    <citation type="submission" date="2019-09" db="EMBL/GenBank/DDBJ databases">
        <title>Bird 10,000 Genomes (B10K) Project - Family phase.</title>
        <authorList>
            <person name="Zhang G."/>
        </authorList>
    </citation>
    <scope>NUCLEOTIDE SEQUENCE [LARGE SCALE GENOMIC DNA]</scope>
    <source>
        <strain evidence="20">B10K-DU-001-18</strain>
        <tissue evidence="20">Muscle</tissue>
    </source>
</reference>
<evidence type="ECO:0000256" key="14">
    <source>
        <dbReference type="ARBA" id="ARBA00023303"/>
    </source>
</evidence>
<evidence type="ECO:0000256" key="15">
    <source>
        <dbReference type="ARBA" id="ARBA00034104"/>
    </source>
</evidence>
<evidence type="ECO:0000256" key="1">
    <source>
        <dbReference type="ARBA" id="ARBA00022448"/>
    </source>
</evidence>
<dbReference type="NCBIfam" id="TIGR00860">
    <property type="entry name" value="LIC"/>
    <property type="match status" value="1"/>
</dbReference>
<evidence type="ECO:0000259" key="18">
    <source>
        <dbReference type="Pfam" id="PF02931"/>
    </source>
</evidence>
<feature type="disulfide bond" evidence="16">
    <location>
        <begin position="155"/>
        <end position="169"/>
    </location>
</feature>
<dbReference type="PRINTS" id="PR01620">
    <property type="entry name" value="GABAARGAMMA"/>
</dbReference>
<keyword evidence="6" id="KW-0770">Synapse</keyword>
<dbReference type="CDD" id="cd19054">
    <property type="entry name" value="LGIC_TM_GABAAR_gamma"/>
    <property type="match status" value="1"/>
</dbReference>
<accession>A0A7K4XUI4</accession>
<dbReference type="Proteomes" id="UP000529728">
    <property type="component" value="Unassembled WGS sequence"/>
</dbReference>
<evidence type="ECO:0000256" key="2">
    <source>
        <dbReference type="ARBA" id="ARBA00022475"/>
    </source>
</evidence>
<feature type="transmembrane region" description="Helical" evidence="17">
    <location>
        <begin position="237"/>
        <end position="261"/>
    </location>
</feature>
<feature type="non-terminal residue" evidence="20">
    <location>
        <position position="1"/>
    </location>
</feature>
<keyword evidence="21" id="KW-1185">Reference proteome</keyword>
<evidence type="ECO:0000256" key="6">
    <source>
        <dbReference type="ARBA" id="ARBA00023018"/>
    </source>
</evidence>
<dbReference type="InterPro" id="IPR036719">
    <property type="entry name" value="Neuro-gated_channel_TM_sf"/>
</dbReference>
<feature type="non-terminal residue" evidence="20">
    <location>
        <position position="437"/>
    </location>
</feature>
<name>A0A7K4XUI4_REGSA</name>
<evidence type="ECO:0000256" key="3">
    <source>
        <dbReference type="ARBA" id="ARBA00022692"/>
    </source>
</evidence>
<feature type="domain" description="Neurotransmitter-gated ion-channel ligand-binding" evidence="18">
    <location>
        <begin position="32"/>
        <end position="237"/>
    </location>
</feature>
<evidence type="ECO:0000256" key="8">
    <source>
        <dbReference type="ARBA" id="ARBA00023136"/>
    </source>
</evidence>
<dbReference type="GO" id="GO:0005254">
    <property type="term" value="F:chloride channel activity"/>
    <property type="evidence" value="ECO:0007669"/>
    <property type="project" value="UniProtKB-KW"/>
</dbReference>
<evidence type="ECO:0000256" key="16">
    <source>
        <dbReference type="PIRSR" id="PIRSR605437-50"/>
    </source>
</evidence>
<keyword evidence="3 17" id="KW-0812">Transmembrane</keyword>
<comment type="caution">
    <text evidence="17">Lacks conserved residue(s) required for the propagation of feature annotation.</text>
</comment>
<evidence type="ECO:0000256" key="4">
    <source>
        <dbReference type="ARBA" id="ARBA00022729"/>
    </source>
</evidence>
<gene>
    <name evidence="20" type="primary">Gabrg4</name>
    <name evidence="20" type="ORF">REGSAT_R13091</name>
</gene>
<comment type="similarity">
    <text evidence="17">Belongs to the ligand-gated ion channel (TC 1.A.9) family.</text>
</comment>
<dbReference type="GO" id="GO:0034707">
    <property type="term" value="C:chloride channel complex"/>
    <property type="evidence" value="ECO:0007669"/>
    <property type="project" value="UniProtKB-KW"/>
</dbReference>
<dbReference type="PRINTS" id="PR00253">
    <property type="entry name" value="GABAARECEPTR"/>
</dbReference>
<dbReference type="SUPFAM" id="SSF63712">
    <property type="entry name" value="Nicotinic receptor ligand binding domain-like"/>
    <property type="match status" value="1"/>
</dbReference>
<proteinExistence type="inferred from homology"/>
<keyword evidence="8 17" id="KW-0472">Membrane</keyword>
<comment type="subcellular location">
    <subcellularLocation>
        <location evidence="15">Postsynaptic cell membrane</location>
        <topology evidence="15">Multi-pass membrane protein</topology>
    </subcellularLocation>
</comment>
<dbReference type="SUPFAM" id="SSF90112">
    <property type="entry name" value="Neurotransmitter-gated ion-channel transmembrane pore"/>
    <property type="match status" value="1"/>
</dbReference>
<dbReference type="InterPro" id="IPR036734">
    <property type="entry name" value="Neur_chan_lig-bd_sf"/>
</dbReference>
<evidence type="ECO:0000256" key="17">
    <source>
        <dbReference type="RuleBase" id="RU000687"/>
    </source>
</evidence>
<organism evidence="20 21">
    <name type="scientific">Regulus satrapa</name>
    <name type="common">Golden-crowned kinglet</name>
    <dbReference type="NCBI Taxonomy" id="13245"/>
    <lineage>
        <taxon>Eukaryota</taxon>
        <taxon>Metazoa</taxon>
        <taxon>Chordata</taxon>
        <taxon>Craniata</taxon>
        <taxon>Vertebrata</taxon>
        <taxon>Euteleostomi</taxon>
        <taxon>Archelosauria</taxon>
        <taxon>Archosauria</taxon>
        <taxon>Dinosauria</taxon>
        <taxon>Saurischia</taxon>
        <taxon>Theropoda</taxon>
        <taxon>Coelurosauria</taxon>
        <taxon>Aves</taxon>
        <taxon>Neognathae</taxon>
        <taxon>Neoaves</taxon>
        <taxon>Telluraves</taxon>
        <taxon>Australaves</taxon>
        <taxon>Passeriformes</taxon>
        <taxon>Regulidae</taxon>
        <taxon>Regulus</taxon>
    </lineage>
</organism>
<dbReference type="InterPro" id="IPR006028">
    <property type="entry name" value="GABAA/Glycine_rcpt"/>
</dbReference>
<sequence length="437" mass="51252">SRCESTEEYDYDYLSINKTWVLTPKAQETDATQILNSLLKNYDNKLRPDIGIKPTFIDVDIYVNSIGPVSVIQMEYTIDIFFAQTWYDRRLRFNSTLKALTLNTNMVSRIWIPDTFFRNSKRADSHWITTPNQLLRIWNDGKVLYTLRLTIEAECLLQLQNFPMDTHSCPLVFSSYGYPREEIVYRWRRYSIEVSDQRTWRLYQFDFTGLRNTSEVLRTGAGEYMVMTVSFDLSRRMGYFAIQTYIPCILTVVLSWVSFWIKRDSTPARTSLGITTVLTMTTLSTISRKHLPRVSYITAMDLFVSVCFIFVFAALMEYATLNYLVGNKKPLEHSHRKARLPPAGAQVMPTFTTININHIMHWPPEIEEDEDDEPGSPCLEGKECERFFCCIEDCQTGMWREGRVRIHISRLDSYSRVFFPTAFLLFNIVYWIAYLYL</sequence>
<dbReference type="PRINTS" id="PR00252">
    <property type="entry name" value="NRIONCHANNEL"/>
</dbReference>
<dbReference type="EMBL" id="VWZN01017362">
    <property type="protein sequence ID" value="NWR50609.1"/>
    <property type="molecule type" value="Genomic_DNA"/>
</dbReference>
<evidence type="ECO:0000256" key="11">
    <source>
        <dbReference type="ARBA" id="ARBA00023180"/>
    </source>
</evidence>
<keyword evidence="10" id="KW-0869">Chloride channel</keyword>
<dbReference type="InterPro" id="IPR006029">
    <property type="entry name" value="Neurotrans-gated_channel_TM"/>
</dbReference>
<evidence type="ECO:0000256" key="13">
    <source>
        <dbReference type="ARBA" id="ARBA00023257"/>
    </source>
</evidence>